<dbReference type="NCBIfam" id="TIGR03711">
    <property type="entry name" value="acc_sec_asp3"/>
    <property type="match status" value="1"/>
</dbReference>
<organism evidence="1 2">
    <name type="scientific">Periweissella ghanensis</name>
    <dbReference type="NCBI Taxonomy" id="467997"/>
    <lineage>
        <taxon>Bacteria</taxon>
        <taxon>Bacillati</taxon>
        <taxon>Bacillota</taxon>
        <taxon>Bacilli</taxon>
        <taxon>Lactobacillales</taxon>
        <taxon>Lactobacillaceae</taxon>
        <taxon>Periweissella</taxon>
    </lineage>
</organism>
<evidence type="ECO:0000313" key="2">
    <source>
        <dbReference type="Proteomes" id="UP000789719"/>
    </source>
</evidence>
<dbReference type="EMBL" id="CAKKNT010000020">
    <property type="protein sequence ID" value="CAH0418974.1"/>
    <property type="molecule type" value="Genomic_DNA"/>
</dbReference>
<proteinExistence type="predicted"/>
<name>A0ABM8ZCS8_9LACO</name>
<dbReference type="RefSeq" id="WP_230099050.1">
    <property type="nucleotide sequence ID" value="NZ_CAKKNT010000020.1"/>
</dbReference>
<dbReference type="Proteomes" id="UP000789719">
    <property type="component" value="Unassembled WGS sequence"/>
</dbReference>
<reference evidence="1 2" key="1">
    <citation type="submission" date="2021-11" db="EMBL/GenBank/DDBJ databases">
        <authorList>
            <person name="Depoorter E."/>
        </authorList>
    </citation>
    <scope>NUCLEOTIDE SEQUENCE [LARGE SCALE GENOMIC DNA]</scope>
    <source>
        <strain evidence="1 2">LMG 24286</strain>
    </source>
</reference>
<evidence type="ECO:0008006" key="3">
    <source>
        <dbReference type="Google" id="ProtNLM"/>
    </source>
</evidence>
<protein>
    <recommendedName>
        <fullName evidence="3">Accessory Sec system protein Asp3</fullName>
    </recommendedName>
</protein>
<accession>A0ABM8ZCS8</accession>
<dbReference type="Pfam" id="PF15432">
    <property type="entry name" value="Sec-ASP3"/>
    <property type="match status" value="1"/>
</dbReference>
<gene>
    <name evidence="1" type="ORF">WGH24286_01417</name>
</gene>
<keyword evidence="2" id="KW-1185">Reference proteome</keyword>
<sequence length="300" mass="35021">MMTTKPIFKINWENAFGDSYNYGSTIQFLEDSVDFSNPLMSPNLAIMTWYSKRNFSNDRAFPTLPILVHGHEYTIKMDYNVEPANGAYWVVNFYGVNNEQIDHLNFDDLAGTFIYPNDATHYEVSIMNIGHQKINFKNFTLVDHLVATQVEINVNDKFNFVSVKPLQAPNKVLKIIFSQVNVANETYQLNSLDENIMFWRLNDFDANKLDDLQILQSIREWWHLLVQDDEHLSLSVLEHILFENNSGLTNHTLQHALRHQVEIALKLDESSLLERELYQIANQLQKNPWLKIVKKMQTSH</sequence>
<comment type="caution">
    <text evidence="1">The sequence shown here is derived from an EMBL/GenBank/DDBJ whole genome shotgun (WGS) entry which is preliminary data.</text>
</comment>
<dbReference type="InterPro" id="IPR022259">
    <property type="entry name" value="Acessory_Sec_prot_Asp3"/>
</dbReference>
<evidence type="ECO:0000313" key="1">
    <source>
        <dbReference type="EMBL" id="CAH0418974.1"/>
    </source>
</evidence>